<dbReference type="InterPro" id="IPR003197">
    <property type="entry name" value="QCR7"/>
</dbReference>
<dbReference type="PANTHER" id="PTHR12022:SF0">
    <property type="entry name" value="CYTOCHROME B-C1 COMPLEX SUBUNIT 7"/>
    <property type="match status" value="1"/>
</dbReference>
<dbReference type="Gene3D" id="1.10.1090.10">
    <property type="entry name" value="Cytochrome b-c1 complex subunit 7"/>
    <property type="match status" value="1"/>
</dbReference>
<dbReference type="Pfam" id="PF02271">
    <property type="entry name" value="UCR_14kD"/>
    <property type="match status" value="1"/>
</dbReference>
<sequence>MSWKVAPAAAKNVKWAYNNSAFKYMRYVSWQYLWGGREYGLLWHDQYYEPAPEVTEALRRLNLKEPWLFDQRKMRLSRAHTLAMHNEILPKDQWTKWDEETFYLKPYLDEIEAEKTERTKSSGFVPGFLMRKEEH</sequence>
<evidence type="ECO:0000256" key="5">
    <source>
        <dbReference type="ARBA" id="ARBA00022660"/>
    </source>
</evidence>
<dbReference type="GO" id="GO:0005743">
    <property type="term" value="C:mitochondrial inner membrane"/>
    <property type="evidence" value="ECO:0007669"/>
    <property type="project" value="UniProtKB-SubCell"/>
</dbReference>
<keyword evidence="7" id="KW-0249">Electron transport</keyword>
<keyword evidence="13" id="KW-1185">Reference proteome</keyword>
<name>A0A914PF96_9BILA</name>
<organism evidence="13 14">
    <name type="scientific">Panagrolaimus davidi</name>
    <dbReference type="NCBI Taxonomy" id="227884"/>
    <lineage>
        <taxon>Eukaryota</taxon>
        <taxon>Metazoa</taxon>
        <taxon>Ecdysozoa</taxon>
        <taxon>Nematoda</taxon>
        <taxon>Chromadorea</taxon>
        <taxon>Rhabditida</taxon>
        <taxon>Tylenchina</taxon>
        <taxon>Panagrolaimomorpha</taxon>
        <taxon>Panagrolaimoidea</taxon>
        <taxon>Panagrolaimidae</taxon>
        <taxon>Panagrolaimus</taxon>
    </lineage>
</organism>
<evidence type="ECO:0000256" key="3">
    <source>
        <dbReference type="ARBA" id="ARBA00016323"/>
    </source>
</evidence>
<dbReference type="FunFam" id="1.10.1090.10:FF:000004">
    <property type="entry name" value="Probable cytochrome b-c1 complex subunit 7"/>
    <property type="match status" value="1"/>
</dbReference>
<dbReference type="PANTHER" id="PTHR12022">
    <property type="entry name" value="UBIQUINOL-CYTOCHROME C REDUCTASE COMPLEX 14 KD PROTEIN"/>
    <property type="match status" value="1"/>
</dbReference>
<dbReference type="Proteomes" id="UP000887578">
    <property type="component" value="Unplaced"/>
</dbReference>
<evidence type="ECO:0000256" key="12">
    <source>
        <dbReference type="ARBA" id="ARBA00038521"/>
    </source>
</evidence>
<proteinExistence type="inferred from homology"/>
<evidence type="ECO:0000256" key="2">
    <source>
        <dbReference type="ARBA" id="ARBA00008554"/>
    </source>
</evidence>
<evidence type="ECO:0000256" key="10">
    <source>
        <dbReference type="ARBA" id="ARBA00031021"/>
    </source>
</evidence>
<dbReference type="InterPro" id="IPR036544">
    <property type="entry name" value="QCR7_sf"/>
</dbReference>
<keyword evidence="6" id="KW-0999">Mitochondrion inner membrane</keyword>
<comment type="subcellular location">
    <subcellularLocation>
        <location evidence="1">Mitochondrion inner membrane</location>
        <topology evidence="1">Peripheral membrane protein</topology>
        <orientation evidence="1">Matrix side</orientation>
    </subcellularLocation>
</comment>
<dbReference type="WBParaSite" id="PDA_v2.g16371.t1">
    <property type="protein sequence ID" value="PDA_v2.g16371.t1"/>
    <property type="gene ID" value="PDA_v2.g16371"/>
</dbReference>
<evidence type="ECO:0000256" key="9">
    <source>
        <dbReference type="ARBA" id="ARBA00023136"/>
    </source>
</evidence>
<dbReference type="GO" id="GO:0006122">
    <property type="term" value="P:mitochondrial electron transport, ubiquinol to cytochrome c"/>
    <property type="evidence" value="ECO:0007669"/>
    <property type="project" value="InterPro"/>
</dbReference>
<dbReference type="SUPFAM" id="SSF81524">
    <property type="entry name" value="14 kDa protein of cytochrome bc1 complex (Ubiquinol-cytochrome c reductase)"/>
    <property type="match status" value="1"/>
</dbReference>
<evidence type="ECO:0000256" key="1">
    <source>
        <dbReference type="ARBA" id="ARBA00004443"/>
    </source>
</evidence>
<comment type="similarity">
    <text evidence="2">Belongs to the UQCRB/QCR7 family.</text>
</comment>
<keyword evidence="8" id="KW-0496">Mitochondrion</keyword>
<evidence type="ECO:0000256" key="4">
    <source>
        <dbReference type="ARBA" id="ARBA00022448"/>
    </source>
</evidence>
<evidence type="ECO:0000256" key="7">
    <source>
        <dbReference type="ARBA" id="ARBA00022982"/>
    </source>
</evidence>
<dbReference type="GO" id="GO:0045275">
    <property type="term" value="C:respiratory chain complex III"/>
    <property type="evidence" value="ECO:0007669"/>
    <property type="project" value="InterPro"/>
</dbReference>
<keyword evidence="4" id="KW-0813">Transport</keyword>
<evidence type="ECO:0000256" key="11">
    <source>
        <dbReference type="ARBA" id="ARBA00032927"/>
    </source>
</evidence>
<protein>
    <recommendedName>
        <fullName evidence="3">Cytochrome b-c1 complex subunit 7</fullName>
    </recommendedName>
    <alternativeName>
        <fullName evidence="10">Complex III subunit VII</fullName>
    </alternativeName>
    <alternativeName>
        <fullName evidence="11">Ubiquinol-cytochrome c reductase complex 14 kDa protein</fullName>
    </alternativeName>
</protein>
<evidence type="ECO:0000313" key="14">
    <source>
        <dbReference type="WBParaSite" id="PDA_v2.g16371.t1"/>
    </source>
</evidence>
<reference evidence="14" key="1">
    <citation type="submission" date="2022-11" db="UniProtKB">
        <authorList>
            <consortium name="WormBaseParasite"/>
        </authorList>
    </citation>
    <scope>IDENTIFICATION</scope>
</reference>
<keyword evidence="5" id="KW-0679">Respiratory chain</keyword>
<evidence type="ECO:0000313" key="13">
    <source>
        <dbReference type="Proteomes" id="UP000887578"/>
    </source>
</evidence>
<evidence type="ECO:0000256" key="8">
    <source>
        <dbReference type="ARBA" id="ARBA00023128"/>
    </source>
</evidence>
<dbReference type="AlphaFoldDB" id="A0A914PF96"/>
<evidence type="ECO:0000256" key="6">
    <source>
        <dbReference type="ARBA" id="ARBA00022792"/>
    </source>
</evidence>
<keyword evidence="9" id="KW-0472">Membrane</keyword>
<accession>A0A914PF96</accession>
<comment type="subunit">
    <text evidence="12">Component of the ubiquinol-cytochrome c oxidoreductase (cytochrome b-c1 complex, complex III, CIII), a multisubunit enzyme composed of 3 respiratory subunits cytochrome b, cytochrome c1 and Rieske protein, 2 core protein subunits, and additional low-molecular weight protein subunits. The complex exists as an obligatory dimer and forms supercomplexes (SCs) in the inner mitochondrial membrane with cytochrome c oxidase (complex IV, CIV).</text>
</comment>